<dbReference type="GO" id="GO:0005737">
    <property type="term" value="C:cytoplasm"/>
    <property type="evidence" value="ECO:0007669"/>
    <property type="project" value="UniProtKB-SubCell"/>
</dbReference>
<dbReference type="AlphaFoldDB" id="A0A4R3SW35"/>
<proteinExistence type="inferred from homology"/>
<comment type="similarity">
    <text evidence="1 3 4">Belongs to the GroES chaperonin family.</text>
</comment>
<dbReference type="GO" id="GO:0051087">
    <property type="term" value="F:protein-folding chaperone binding"/>
    <property type="evidence" value="ECO:0007669"/>
    <property type="project" value="TreeGrafter"/>
</dbReference>
<dbReference type="InterPro" id="IPR011032">
    <property type="entry name" value="GroES-like_sf"/>
</dbReference>
<dbReference type="GO" id="GO:0051082">
    <property type="term" value="F:unfolded protein binding"/>
    <property type="evidence" value="ECO:0007669"/>
    <property type="project" value="TreeGrafter"/>
</dbReference>
<dbReference type="EMBL" id="SMBP01000030">
    <property type="protein sequence ID" value="TCU52923.1"/>
    <property type="molecule type" value="Genomic_DNA"/>
</dbReference>
<name>A0A4R3SW35_9FIRM</name>
<dbReference type="Proteomes" id="UP000295773">
    <property type="component" value="Unassembled WGS sequence"/>
</dbReference>
<dbReference type="GO" id="GO:0044183">
    <property type="term" value="F:protein folding chaperone"/>
    <property type="evidence" value="ECO:0007669"/>
    <property type="project" value="InterPro"/>
</dbReference>
<sequence>MLKPLHKNVILKKEKAEKETKTASGIILTDNSKNKPSYATVVAIGPESEAEIKVDDKVVYKEYSGTDVKLDEEEFIIVEDEDILAVIA</sequence>
<dbReference type="InterPro" id="IPR020818">
    <property type="entry name" value="Chaperonin_GroES"/>
</dbReference>
<comment type="subunit">
    <text evidence="3">Heptamer of 7 subunits arranged in a ring. Interacts with the chaperonin GroEL.</text>
</comment>
<dbReference type="PANTHER" id="PTHR10772:SF63">
    <property type="entry name" value="20 KDA CHAPERONIN, CHLOROPLASTIC"/>
    <property type="match status" value="1"/>
</dbReference>
<gene>
    <name evidence="3" type="primary">groES</name>
    <name evidence="3" type="synonym">groS</name>
    <name evidence="5" type="ORF">EDD61_1309</name>
</gene>
<dbReference type="HAMAP" id="MF_00580">
    <property type="entry name" value="CH10"/>
    <property type="match status" value="1"/>
</dbReference>
<accession>A0A4R3SW35</accession>
<dbReference type="CDD" id="cd00320">
    <property type="entry name" value="cpn10"/>
    <property type="match status" value="1"/>
</dbReference>
<evidence type="ECO:0000313" key="5">
    <source>
        <dbReference type="EMBL" id="TCU52923.1"/>
    </source>
</evidence>
<dbReference type="GeneID" id="73795870"/>
<dbReference type="InterPro" id="IPR037124">
    <property type="entry name" value="Chaperonin_GroES_sf"/>
</dbReference>
<keyword evidence="3" id="KW-0963">Cytoplasm</keyword>
<dbReference type="PANTHER" id="PTHR10772">
    <property type="entry name" value="10 KDA HEAT SHOCK PROTEIN"/>
    <property type="match status" value="1"/>
</dbReference>
<evidence type="ECO:0000313" key="6">
    <source>
        <dbReference type="Proteomes" id="UP000295773"/>
    </source>
</evidence>
<dbReference type="PRINTS" id="PR00297">
    <property type="entry name" value="CHAPERONIN10"/>
</dbReference>
<evidence type="ECO:0000256" key="4">
    <source>
        <dbReference type="RuleBase" id="RU000535"/>
    </source>
</evidence>
<dbReference type="SUPFAM" id="SSF50129">
    <property type="entry name" value="GroES-like"/>
    <property type="match status" value="1"/>
</dbReference>
<dbReference type="SMART" id="SM00883">
    <property type="entry name" value="Cpn10"/>
    <property type="match status" value="1"/>
</dbReference>
<dbReference type="GO" id="GO:0046872">
    <property type="term" value="F:metal ion binding"/>
    <property type="evidence" value="ECO:0007669"/>
    <property type="project" value="TreeGrafter"/>
</dbReference>
<comment type="caution">
    <text evidence="5">The sequence shown here is derived from an EMBL/GenBank/DDBJ whole genome shotgun (WGS) entry which is preliminary data.</text>
</comment>
<reference evidence="5 6" key="1">
    <citation type="submission" date="2019-03" db="EMBL/GenBank/DDBJ databases">
        <title>Genomic Encyclopedia of Type Strains, Phase IV (KMG-IV): sequencing the most valuable type-strain genomes for metagenomic binning, comparative biology and taxonomic classification.</title>
        <authorList>
            <person name="Goeker M."/>
        </authorList>
    </citation>
    <scope>NUCLEOTIDE SEQUENCE [LARGE SCALE GENOMIC DNA]</scope>
    <source>
        <strain evidence="5 6">DSM 29481</strain>
    </source>
</reference>
<dbReference type="Gene3D" id="2.30.33.40">
    <property type="entry name" value="GroES chaperonin"/>
    <property type="match status" value="1"/>
</dbReference>
<evidence type="ECO:0000256" key="1">
    <source>
        <dbReference type="ARBA" id="ARBA00006975"/>
    </source>
</evidence>
<dbReference type="GO" id="GO:0005524">
    <property type="term" value="F:ATP binding"/>
    <property type="evidence" value="ECO:0007669"/>
    <property type="project" value="InterPro"/>
</dbReference>
<protein>
    <recommendedName>
        <fullName evidence="3">Co-chaperonin GroES</fullName>
    </recommendedName>
    <alternativeName>
        <fullName evidence="3">10 kDa chaperonin</fullName>
    </alternativeName>
    <alternativeName>
        <fullName evidence="3">Chaperonin-10</fullName>
        <shortName evidence="3">Cpn10</shortName>
    </alternativeName>
</protein>
<comment type="function">
    <text evidence="3 4">Together with the chaperonin GroEL, plays an essential role in assisting protein folding. The GroEL-GroES system forms a nano-cage that allows encapsulation of the non-native substrate proteins and provides a physical environment optimized to promote and accelerate protein folding. GroES binds to the apical surface of the GroEL ring, thereby capping the opening of the GroEL channel.</text>
</comment>
<evidence type="ECO:0000256" key="3">
    <source>
        <dbReference type="HAMAP-Rule" id="MF_00580"/>
    </source>
</evidence>
<dbReference type="Pfam" id="PF00166">
    <property type="entry name" value="Cpn10"/>
    <property type="match status" value="1"/>
</dbReference>
<comment type="subcellular location">
    <subcellularLocation>
        <location evidence="3">Cytoplasm</location>
    </subcellularLocation>
</comment>
<organism evidence="5 6">
    <name type="scientific">Longicatena caecimuris</name>
    <dbReference type="NCBI Taxonomy" id="1796635"/>
    <lineage>
        <taxon>Bacteria</taxon>
        <taxon>Bacillati</taxon>
        <taxon>Bacillota</taxon>
        <taxon>Erysipelotrichia</taxon>
        <taxon>Erysipelotrichales</taxon>
        <taxon>Erysipelotrichaceae</taxon>
        <taxon>Longicatena</taxon>
    </lineage>
</organism>
<keyword evidence="6" id="KW-1185">Reference proteome</keyword>
<dbReference type="FunFam" id="2.30.33.40:FF:000001">
    <property type="entry name" value="10 kDa chaperonin"/>
    <property type="match status" value="1"/>
</dbReference>
<keyword evidence="2 3" id="KW-0143">Chaperone</keyword>
<evidence type="ECO:0000256" key="2">
    <source>
        <dbReference type="ARBA" id="ARBA00023186"/>
    </source>
</evidence>
<dbReference type="RefSeq" id="WP_008687959.1">
    <property type="nucleotide sequence ID" value="NZ_AP024510.1"/>
</dbReference>